<name>A0A1I5H806_9HYPH</name>
<dbReference type="InterPro" id="IPR007407">
    <property type="entry name" value="DUF459"/>
</dbReference>
<proteinExistence type="predicted"/>
<dbReference type="RefSeq" id="WP_090072832.1">
    <property type="nucleotide sequence ID" value="NZ_FOVR01000006.1"/>
</dbReference>
<keyword evidence="3" id="KW-1185">Reference proteome</keyword>
<evidence type="ECO:0000313" key="2">
    <source>
        <dbReference type="EMBL" id="SFO43971.1"/>
    </source>
</evidence>
<dbReference type="SUPFAM" id="SSF52266">
    <property type="entry name" value="SGNH hydrolase"/>
    <property type="match status" value="1"/>
</dbReference>
<evidence type="ECO:0008006" key="4">
    <source>
        <dbReference type="Google" id="ProtNLM"/>
    </source>
</evidence>
<sequence length="406" mass="45297">MGLKKGQSGFAFVHVALCLVTVISLLLPLLLAGPVQAAPSLSGSSMNGKPAAQQRATPDDGRYDVALGFFEFLFKRRTPKKEKKPDTSDNKPVKRGPVVPVIKTVEKDSDASVIAVFGDEFSQDIAWGLQDAFAKAPDVRVEIHSKPNSGLIYRAKNNPLSDAEDYFAAHPFNFAVVMVGLNDRREMPARKDAEGNEITPAYEFRTDEWARAYQREIDRVRLAFAKQDKPVFWVGLPPVGNEQLAADMRYLNDLVSSRLTERDEEFIDIWDAFSDEEGNFSFRGPDLSGQDVRLRLKNAIRFNKEGRRKLAFYVEKLVIRVLSQSVDEDVLPKTLAKADETALREGLGARRDIYALRKPPLESEDLINPSVFTLSFSSGIDGEDQLAAAENAPKYRSDNFAWGGKH</sequence>
<dbReference type="AlphaFoldDB" id="A0A1I5H806"/>
<dbReference type="STRING" id="655353.SAMN04488056_10662"/>
<feature type="region of interest" description="Disordered" evidence="1">
    <location>
        <begin position="40"/>
        <end position="59"/>
    </location>
</feature>
<dbReference type="Proteomes" id="UP000199236">
    <property type="component" value="Unassembled WGS sequence"/>
</dbReference>
<dbReference type="OrthoDB" id="9805649at2"/>
<evidence type="ECO:0000256" key="1">
    <source>
        <dbReference type="SAM" id="MobiDB-lite"/>
    </source>
</evidence>
<dbReference type="InterPro" id="IPR036514">
    <property type="entry name" value="SGNH_hydro_sf"/>
</dbReference>
<reference evidence="2 3" key="1">
    <citation type="submission" date="2016-10" db="EMBL/GenBank/DDBJ databases">
        <authorList>
            <person name="de Groot N.N."/>
        </authorList>
    </citation>
    <scope>NUCLEOTIDE SEQUENCE [LARGE SCALE GENOMIC DNA]</scope>
    <source>
        <strain evidence="2 3">CGMCC 1.9157</strain>
    </source>
</reference>
<dbReference type="Pfam" id="PF04311">
    <property type="entry name" value="DUF459"/>
    <property type="match status" value="1"/>
</dbReference>
<gene>
    <name evidence="2" type="ORF">SAMN04488056_10662</name>
</gene>
<protein>
    <recommendedName>
        <fullName evidence="4">SGNH hydrolase-type esterase domain-containing protein</fullName>
    </recommendedName>
</protein>
<organism evidence="2 3">
    <name type="scientific">Cohaesibacter marisflavi</name>
    <dbReference type="NCBI Taxonomy" id="655353"/>
    <lineage>
        <taxon>Bacteria</taxon>
        <taxon>Pseudomonadati</taxon>
        <taxon>Pseudomonadota</taxon>
        <taxon>Alphaproteobacteria</taxon>
        <taxon>Hyphomicrobiales</taxon>
        <taxon>Cohaesibacteraceae</taxon>
    </lineage>
</organism>
<dbReference type="Gene3D" id="3.40.50.1110">
    <property type="entry name" value="SGNH hydrolase"/>
    <property type="match status" value="1"/>
</dbReference>
<dbReference type="EMBL" id="FOVR01000006">
    <property type="protein sequence ID" value="SFO43971.1"/>
    <property type="molecule type" value="Genomic_DNA"/>
</dbReference>
<evidence type="ECO:0000313" key="3">
    <source>
        <dbReference type="Proteomes" id="UP000199236"/>
    </source>
</evidence>
<dbReference type="GO" id="GO:0016788">
    <property type="term" value="F:hydrolase activity, acting on ester bonds"/>
    <property type="evidence" value="ECO:0007669"/>
    <property type="project" value="UniProtKB-ARBA"/>
</dbReference>
<accession>A0A1I5H806</accession>